<keyword evidence="4" id="KW-0156">Chromatin regulator</keyword>
<evidence type="ECO:0000256" key="3">
    <source>
        <dbReference type="ARBA" id="ARBA00022801"/>
    </source>
</evidence>
<accession>A0ABP1FWW5</accession>
<feature type="domain" description="Histone deacetylase" evidence="7">
    <location>
        <begin position="26"/>
        <end position="317"/>
    </location>
</feature>
<evidence type="ECO:0000313" key="8">
    <source>
        <dbReference type="EMBL" id="CAL5222017.1"/>
    </source>
</evidence>
<proteinExistence type="inferred from homology"/>
<dbReference type="PRINTS" id="PR01271">
    <property type="entry name" value="HISDACETLASE"/>
</dbReference>
<dbReference type="PANTHER" id="PTHR10625">
    <property type="entry name" value="HISTONE DEACETYLASE HDAC1-RELATED"/>
    <property type="match status" value="1"/>
</dbReference>
<evidence type="ECO:0000256" key="4">
    <source>
        <dbReference type="ARBA" id="ARBA00022853"/>
    </source>
</evidence>
<comment type="caution">
    <text evidence="8">The sequence shown here is derived from an EMBL/GenBank/DDBJ whole genome shotgun (WGS) entry which is preliminary data.</text>
</comment>
<dbReference type="InterPro" id="IPR037138">
    <property type="entry name" value="His_deacetylse_dom_sf"/>
</dbReference>
<evidence type="ECO:0000256" key="1">
    <source>
        <dbReference type="ARBA" id="ARBA00006457"/>
    </source>
</evidence>
<dbReference type="PANTHER" id="PTHR10625:SF44">
    <property type="entry name" value="HISTONE DEACETYLASE 19"/>
    <property type="match status" value="1"/>
</dbReference>
<dbReference type="SUPFAM" id="SSF52768">
    <property type="entry name" value="Arginase/deacetylase"/>
    <property type="match status" value="1"/>
</dbReference>
<evidence type="ECO:0000256" key="6">
    <source>
        <dbReference type="SAM" id="MobiDB-lite"/>
    </source>
</evidence>
<sequence length="624" mass="68147">MSLKDKRVGYFYDEELTNHNYGGGNPMRPHRVRLTHSLVENYNLNQRMLVHRPEARSKEQIENFHCDEYVDFLNSVTPDNQDEYLLQMRRFNLGPVGEADCPVFDGMFEYCAIYSGGSVSGAALMNEEKTDICINWAGGMHHAKKAEASGFCYINDIVLAILELLKKHQRVLYVDIDIHHGDGVEEAFYLTDRVMTVSFHKYGDFFPGTGALGDTGHQGGKHYSVNVPLQEGMDDESYKFVFEPIMQKVMEVYQPGAIVVCGGADSLSGDRLGCFNLSLQGHAHCMDFLAKFNVPMLVLGGGGYTMRNVARCWCYETGRMLAEELPDDLPTKALSNYDYYMDTHRLRISVSNMKNANTREELELIKATVLKNLSDLDAAPSAQLAPRPPAFVKAEPPEEDMDVRGGGAAADDARIVKPGYESDDEADEKRWPGHHTSAAPMHLDNSYPQDRRTSPLPDMAKAEAKLAEMVKHESKPAAEENGSGAPIKPEQGTEPGAQHAQQARGQDESYLASLAKPHGPSTHSNIAPPPAVQGPAAGISAQPTHPSGTHPAFASGRPQWGRPSSADGSGSAGSGGQQQRSQTPPAGATETTREPVHPPPEGPPYEGETKPADAEAAEARNPYS</sequence>
<name>A0ABP1FWW5_9CHLO</name>
<feature type="compositionally biased region" description="Basic and acidic residues" evidence="6">
    <location>
        <begin position="469"/>
        <end position="478"/>
    </location>
</feature>
<reference evidence="8 9" key="1">
    <citation type="submission" date="2024-06" db="EMBL/GenBank/DDBJ databases">
        <authorList>
            <person name="Kraege A."/>
            <person name="Thomma B."/>
        </authorList>
    </citation>
    <scope>NUCLEOTIDE SEQUENCE [LARGE SCALE GENOMIC DNA]</scope>
</reference>
<feature type="region of interest" description="Disordered" evidence="6">
    <location>
        <begin position="469"/>
        <end position="624"/>
    </location>
</feature>
<protein>
    <recommendedName>
        <fullName evidence="2">histone deacetylase</fullName>
        <ecNumber evidence="2">3.5.1.98</ecNumber>
    </recommendedName>
</protein>
<dbReference type="EMBL" id="CAXHTA020000006">
    <property type="protein sequence ID" value="CAL5222017.1"/>
    <property type="molecule type" value="Genomic_DNA"/>
</dbReference>
<dbReference type="EC" id="3.5.1.98" evidence="2"/>
<keyword evidence="9" id="KW-1185">Reference proteome</keyword>
<gene>
    <name evidence="8" type="primary">g4307</name>
    <name evidence="8" type="ORF">VP750_LOCUS3676</name>
</gene>
<feature type="region of interest" description="Disordered" evidence="6">
    <location>
        <begin position="380"/>
        <end position="455"/>
    </location>
</feature>
<comment type="similarity">
    <text evidence="1">Belongs to the histone deacetylase family. HD type 1 subfamily.</text>
</comment>
<dbReference type="Gene3D" id="3.40.800.20">
    <property type="entry name" value="Histone deacetylase domain"/>
    <property type="match status" value="1"/>
</dbReference>
<dbReference type="PRINTS" id="PR01270">
    <property type="entry name" value="HDASUPER"/>
</dbReference>
<comment type="catalytic activity">
    <reaction evidence="5">
        <text>N(6)-acetyl-L-lysyl-[histone] + H2O = L-lysyl-[histone] + acetate</text>
        <dbReference type="Rhea" id="RHEA:58196"/>
        <dbReference type="Rhea" id="RHEA-COMP:9845"/>
        <dbReference type="Rhea" id="RHEA-COMP:11338"/>
        <dbReference type="ChEBI" id="CHEBI:15377"/>
        <dbReference type="ChEBI" id="CHEBI:29969"/>
        <dbReference type="ChEBI" id="CHEBI:30089"/>
        <dbReference type="ChEBI" id="CHEBI:61930"/>
        <dbReference type="EC" id="3.5.1.98"/>
    </reaction>
</comment>
<dbReference type="InterPro" id="IPR003084">
    <property type="entry name" value="HDAC_I/II"/>
</dbReference>
<evidence type="ECO:0000256" key="5">
    <source>
        <dbReference type="ARBA" id="ARBA00048287"/>
    </source>
</evidence>
<evidence type="ECO:0000313" key="9">
    <source>
        <dbReference type="Proteomes" id="UP001497392"/>
    </source>
</evidence>
<organism evidence="8 9">
    <name type="scientific">Coccomyxa viridis</name>
    <dbReference type="NCBI Taxonomy" id="1274662"/>
    <lineage>
        <taxon>Eukaryota</taxon>
        <taxon>Viridiplantae</taxon>
        <taxon>Chlorophyta</taxon>
        <taxon>core chlorophytes</taxon>
        <taxon>Trebouxiophyceae</taxon>
        <taxon>Trebouxiophyceae incertae sedis</taxon>
        <taxon>Coccomyxaceae</taxon>
        <taxon>Coccomyxa</taxon>
    </lineage>
</organism>
<dbReference type="InterPro" id="IPR023696">
    <property type="entry name" value="Ureohydrolase_dom_sf"/>
</dbReference>
<dbReference type="Pfam" id="PF00850">
    <property type="entry name" value="Hist_deacetyl"/>
    <property type="match status" value="1"/>
</dbReference>
<dbReference type="InterPro" id="IPR023801">
    <property type="entry name" value="His_deacetylse_dom"/>
</dbReference>
<keyword evidence="3" id="KW-0378">Hydrolase</keyword>
<evidence type="ECO:0000256" key="2">
    <source>
        <dbReference type="ARBA" id="ARBA00012111"/>
    </source>
</evidence>
<dbReference type="Proteomes" id="UP001497392">
    <property type="component" value="Unassembled WGS sequence"/>
</dbReference>
<dbReference type="CDD" id="cd09991">
    <property type="entry name" value="HDAC_classI"/>
    <property type="match status" value="1"/>
</dbReference>
<dbReference type="InterPro" id="IPR000286">
    <property type="entry name" value="HDACs"/>
</dbReference>
<evidence type="ECO:0000259" key="7">
    <source>
        <dbReference type="Pfam" id="PF00850"/>
    </source>
</evidence>